<dbReference type="SUPFAM" id="SSF58038">
    <property type="entry name" value="SNARE fusion complex"/>
    <property type="match status" value="1"/>
</dbReference>
<feature type="region of interest" description="Disordered" evidence="10">
    <location>
        <begin position="595"/>
        <end position="626"/>
    </location>
</feature>
<dbReference type="GO" id="GO:0016020">
    <property type="term" value="C:membrane"/>
    <property type="evidence" value="ECO:0007669"/>
    <property type="project" value="InterPro"/>
</dbReference>
<dbReference type="PRINTS" id="PR00219">
    <property type="entry name" value="SYNAPTOBREVN"/>
</dbReference>
<feature type="region of interest" description="Disordered" evidence="10">
    <location>
        <begin position="780"/>
        <end position="839"/>
    </location>
</feature>
<keyword evidence="4" id="KW-0653">Protein transport</keyword>
<evidence type="ECO:0000313" key="15">
    <source>
        <dbReference type="Proteomes" id="UP000190744"/>
    </source>
</evidence>
<feature type="compositionally biased region" description="Polar residues" evidence="10">
    <location>
        <begin position="514"/>
        <end position="523"/>
    </location>
</feature>
<feature type="compositionally biased region" description="Low complexity" evidence="10">
    <location>
        <begin position="1128"/>
        <end position="1137"/>
    </location>
</feature>
<sequence length="1410" mass="151421">MASSSKSPSSLLYSCIAHRTTILAEHSSPGTSSTAASSLASIILPKISHDKSQKLTYTHERLFVHYIADSPSGGAVDDQSGRAEPSSYAPLSFIVVASAEQGRRIPFAYLLEMKRKFLTTYPPSSTDYSSLPAYGCAAFNTELRSLLHTYNTTPPADSLASARREIDSVRDIMTENIERVLERGERIDLLVDKTDRLGGNAHDFRIRSRGLRRQMWWKNAKLMVLLGFVIIFLLYLFVGMGCGLPAWGKCVGHSHVADLQPAVSYDNLAAQRDSDMSNGENDFDWLQNFSPEWREEEQRQRNRNNGGPDQDHQLNPHPAFDDAAQVAQNNGDQPQQYYREAQHQHQTQAQSSSRPHQHRTQPPPQQYVRPFDINPSSSYYQPYTNRPYTSLAPTRSPVQQSASGPSRTVSQSPIVAHSGLNTGESSRNSTPMNSQQQEPKMRPKAHPLAPGQSQASSKQLEVLNSGYSLEDAALLKPTKAPAVSHSQPSPKPVTSTGGLASVSVPTPASMPMSAPTQARTSGSPPVVKSTPAAVATDRSSTGASTTPTSSGSPPVHALNYAIPPAIRVYATPQMHRAYTPPQPVKKPAYSQLPAQIPRSTSAPPVPPITSKPTAPVPQPPKPAVPPQATAQIDNFTPFVPASTLIVSASSTNGRNSPLPSQARLAGDERKRGSPRLYPNIVGPVNQSAGFGELVDRWRMHSHQSPSSNGSPHQYQPGLSGLPNFQNIAPVPATGLAPAPPPAWRSPSNAAYPASGPPPRRKKALMSTSDRFAMVPRASLSQTQAPTGASGYNPPSNIAPITARPADQNSPRSLQPPPASQPPAAKIRKLDDGSRQAVTPSKTLDLARYARQSPSRKHIAYRSDIVEQVKISDVLVKTAYDPATIARDILIVADKHPTEKGLNHHLQILRSNFQAVDYTSDLATFRWDLVDPYVHYPPGVEEAIARAQQMSTTPASGLVPTARPPNLPLNYTGSASPDEPHLSARDAPTAPLARPAESRSVNSTSTGIIRTAATGAGTSSYIQKSSGPSGPGLINSALISSALISSGKTGAEVTSTGAISTNVAPSYHAHPPRLTSTAPPTSSQKATPIPPSAVRLNSFGALPFKAPSPLRPTAQPLPPSISVASQPSVWTPVSTPVSTPFPAPPPQSSPRKPVKSATVPLSSSQSAAVARSPSKTPKAPSQSPRGKVPRQSPLPIDLPEPQVVIPISPGAMAAPKKKPTRPSQTNVQVEVAIDNRPTPEYQVFQCKWTGCKAELHNLQAIQTHIVGVHIPHHIVCGWGDCTDEKPRPASKMWEHVQVNHIQPLAWQLGDGPSVSVTAADGYELPKMFSQERNDTMTLPADRDSVKIFSRIHGTQTSKQKAQLMEEAGRQWKEGAGPDTDVSDRPLSTPTRLLASSHTETAYTMSDIQVVI</sequence>
<dbReference type="GO" id="GO:0016192">
    <property type="term" value="P:vesicle-mediated transport"/>
    <property type="evidence" value="ECO:0007669"/>
    <property type="project" value="InterPro"/>
</dbReference>
<feature type="compositionally biased region" description="Polar residues" evidence="10">
    <location>
        <begin position="484"/>
        <end position="506"/>
    </location>
</feature>
<organism evidence="14 15">
    <name type="scientific">Penicillium brasilianum</name>
    <dbReference type="NCBI Taxonomy" id="104259"/>
    <lineage>
        <taxon>Eukaryota</taxon>
        <taxon>Fungi</taxon>
        <taxon>Dikarya</taxon>
        <taxon>Ascomycota</taxon>
        <taxon>Pezizomycotina</taxon>
        <taxon>Eurotiomycetes</taxon>
        <taxon>Eurotiomycetidae</taxon>
        <taxon>Eurotiales</taxon>
        <taxon>Aspergillaceae</taxon>
        <taxon>Penicillium</taxon>
    </lineage>
</organism>
<feature type="compositionally biased region" description="Polar residues" evidence="10">
    <location>
        <begin position="1073"/>
        <end position="1085"/>
    </location>
</feature>
<evidence type="ECO:0000259" key="13">
    <source>
        <dbReference type="PROSITE" id="PS50892"/>
    </source>
</evidence>
<feature type="region of interest" description="Disordered" evidence="10">
    <location>
        <begin position="948"/>
        <end position="1006"/>
    </location>
</feature>
<feature type="region of interest" description="Disordered" evidence="10">
    <location>
        <begin position="700"/>
        <end position="763"/>
    </location>
</feature>
<feature type="region of interest" description="Disordered" evidence="10">
    <location>
        <begin position="478"/>
        <end position="556"/>
    </location>
</feature>
<dbReference type="Gene3D" id="1.20.5.110">
    <property type="match status" value="1"/>
</dbReference>
<dbReference type="PANTHER" id="PTHR21136">
    <property type="entry name" value="SNARE PROTEINS"/>
    <property type="match status" value="1"/>
</dbReference>
<feature type="compositionally biased region" description="Polar residues" evidence="10">
    <location>
        <begin position="1158"/>
        <end position="1183"/>
    </location>
</feature>
<evidence type="ECO:0000256" key="1">
    <source>
        <dbReference type="ARBA" id="ARBA00008025"/>
    </source>
</evidence>
<dbReference type="InterPro" id="IPR001388">
    <property type="entry name" value="Synaptobrevin-like"/>
</dbReference>
<dbReference type="PROSITE" id="PS50859">
    <property type="entry name" value="LONGIN"/>
    <property type="match status" value="1"/>
</dbReference>
<gene>
    <name evidence="14" type="ORF">PEBR_12878</name>
</gene>
<comment type="subcellular location">
    <subcellularLocation>
        <location evidence="8">Endomembrane system</location>
        <topology evidence="8">Single-pass type IV membrane protein</topology>
    </subcellularLocation>
</comment>
<evidence type="ECO:0000256" key="9">
    <source>
        <dbReference type="PROSITE-ProRule" id="PRU00290"/>
    </source>
</evidence>
<feature type="compositionally biased region" description="Low complexity" evidence="10">
    <location>
        <begin position="344"/>
        <end position="354"/>
    </location>
</feature>
<evidence type="ECO:0000256" key="6">
    <source>
        <dbReference type="ARBA" id="ARBA00023136"/>
    </source>
</evidence>
<evidence type="ECO:0000256" key="8">
    <source>
        <dbReference type="ARBA" id="ARBA00046280"/>
    </source>
</evidence>
<dbReference type="PROSITE" id="PS50892">
    <property type="entry name" value="V_SNARE"/>
    <property type="match status" value="1"/>
</dbReference>
<keyword evidence="9" id="KW-0175">Coiled coil</keyword>
<feature type="region of interest" description="Disordered" evidence="10">
    <location>
        <begin position="648"/>
        <end position="683"/>
    </location>
</feature>
<comment type="caution">
    <text evidence="14">The sequence shown here is derived from an EMBL/GenBank/DDBJ whole genome shotgun (WGS) entry which is preliminary data.</text>
</comment>
<dbReference type="PANTHER" id="PTHR21136:SF168">
    <property type="entry name" value="VESICLE-ASSOCIATED MEMBRANE PROTEIN 9"/>
    <property type="match status" value="1"/>
</dbReference>
<feature type="region of interest" description="Disordered" evidence="10">
    <location>
        <begin position="339"/>
        <end position="458"/>
    </location>
</feature>
<evidence type="ECO:0000256" key="11">
    <source>
        <dbReference type="SAM" id="Phobius"/>
    </source>
</evidence>
<keyword evidence="6 11" id="KW-0472">Membrane</keyword>
<feature type="domain" description="Longin" evidence="12">
    <location>
        <begin position="11"/>
        <end position="147"/>
    </location>
</feature>
<dbReference type="GO" id="GO:0015031">
    <property type="term" value="P:protein transport"/>
    <property type="evidence" value="ECO:0007669"/>
    <property type="project" value="UniProtKB-KW"/>
</dbReference>
<evidence type="ECO:0000256" key="7">
    <source>
        <dbReference type="ARBA" id="ARBA00026133"/>
    </source>
</evidence>
<dbReference type="InterPro" id="IPR010908">
    <property type="entry name" value="Longin_dom"/>
</dbReference>
<feature type="transmembrane region" description="Helical" evidence="11">
    <location>
        <begin position="222"/>
        <end position="247"/>
    </location>
</feature>
<feature type="compositionally biased region" description="Pro residues" evidence="10">
    <location>
        <begin position="603"/>
        <end position="625"/>
    </location>
</feature>
<keyword evidence="3 11" id="KW-0812">Transmembrane</keyword>
<protein>
    <recommendedName>
        <fullName evidence="7">Synaptobrevin homolog YKT6</fullName>
    </recommendedName>
</protein>
<dbReference type="InterPro" id="IPR051097">
    <property type="entry name" value="Synaptobrevin-like_transport"/>
</dbReference>
<proteinExistence type="inferred from homology"/>
<dbReference type="Proteomes" id="UP000190744">
    <property type="component" value="Unassembled WGS sequence"/>
</dbReference>
<feature type="compositionally biased region" description="Low complexity" evidence="10">
    <location>
        <begin position="539"/>
        <end position="554"/>
    </location>
</feature>
<feature type="compositionally biased region" description="Polar residues" evidence="10">
    <location>
        <begin position="648"/>
        <end position="659"/>
    </location>
</feature>
<dbReference type="GO" id="GO:0005737">
    <property type="term" value="C:cytoplasm"/>
    <property type="evidence" value="ECO:0007669"/>
    <property type="project" value="UniProtKB-ARBA"/>
</dbReference>
<evidence type="ECO:0000313" key="14">
    <source>
        <dbReference type="EMBL" id="OOQ88612.1"/>
    </source>
</evidence>
<feature type="region of interest" description="Disordered" evidence="10">
    <location>
        <begin position="1128"/>
        <end position="1201"/>
    </location>
</feature>
<name>A0A1S9RSX1_PENBI</name>
<dbReference type="PROSITE" id="PS00417">
    <property type="entry name" value="SYNAPTOBREVIN"/>
    <property type="match status" value="1"/>
</dbReference>
<dbReference type="CDD" id="cd14824">
    <property type="entry name" value="Longin"/>
    <property type="match status" value="1"/>
</dbReference>
<dbReference type="InterPro" id="IPR011012">
    <property type="entry name" value="Longin-like_dom_sf"/>
</dbReference>
<reference evidence="15" key="1">
    <citation type="submission" date="2015-09" db="EMBL/GenBank/DDBJ databases">
        <authorList>
            <person name="Fill T.P."/>
            <person name="Baretta J.F."/>
            <person name="de Almeida L.G."/>
            <person name="Rocha M."/>
            <person name="de Souza D.H."/>
            <person name="Malavazi I."/>
            <person name="Cerdeira L.T."/>
            <person name="Hong H."/>
            <person name="Samborskyy M."/>
            <person name="de Vasconcelos A.T."/>
            <person name="Leadlay P."/>
            <person name="Rodrigues-Filho E."/>
        </authorList>
    </citation>
    <scope>NUCLEOTIDE SEQUENCE [LARGE SCALE GENOMIC DNA]</scope>
    <source>
        <strain evidence="15">LaBioMMi 136</strain>
    </source>
</reference>
<dbReference type="SMART" id="SM01270">
    <property type="entry name" value="Longin"/>
    <property type="match status" value="1"/>
</dbReference>
<dbReference type="SUPFAM" id="SSF64356">
    <property type="entry name" value="SNARE-like"/>
    <property type="match status" value="1"/>
</dbReference>
<dbReference type="InterPro" id="IPR042855">
    <property type="entry name" value="V_SNARE_CC"/>
</dbReference>
<keyword evidence="5 11" id="KW-1133">Transmembrane helix</keyword>
<comment type="similarity">
    <text evidence="1">Belongs to the synaptobrevin family.</text>
</comment>
<feature type="compositionally biased region" description="Polar residues" evidence="10">
    <location>
        <begin position="374"/>
        <end position="438"/>
    </location>
</feature>
<evidence type="ECO:0000256" key="2">
    <source>
        <dbReference type="ARBA" id="ARBA00022448"/>
    </source>
</evidence>
<dbReference type="GO" id="GO:0012505">
    <property type="term" value="C:endomembrane system"/>
    <property type="evidence" value="ECO:0007669"/>
    <property type="project" value="UniProtKB-SubCell"/>
</dbReference>
<feature type="domain" description="V-SNARE coiled-coil homology" evidence="13">
    <location>
        <begin position="158"/>
        <end position="218"/>
    </location>
</feature>
<keyword evidence="2" id="KW-0813">Transport</keyword>
<feature type="compositionally biased region" description="Polar residues" evidence="10">
    <location>
        <begin position="702"/>
        <end position="713"/>
    </location>
</feature>
<evidence type="ECO:0000256" key="3">
    <source>
        <dbReference type="ARBA" id="ARBA00022692"/>
    </source>
</evidence>
<dbReference type="FunFam" id="1.20.5.110:FF:000004">
    <property type="entry name" value="Vesicle-associated membrane protein 7"/>
    <property type="match status" value="1"/>
</dbReference>
<evidence type="ECO:0000256" key="5">
    <source>
        <dbReference type="ARBA" id="ARBA00022989"/>
    </source>
</evidence>
<dbReference type="Pfam" id="PF13774">
    <property type="entry name" value="Longin"/>
    <property type="match status" value="1"/>
</dbReference>
<evidence type="ECO:0000259" key="12">
    <source>
        <dbReference type="PROSITE" id="PS50859"/>
    </source>
</evidence>
<dbReference type="Pfam" id="PF00957">
    <property type="entry name" value="Synaptobrevin"/>
    <property type="match status" value="1"/>
</dbReference>
<evidence type="ECO:0000256" key="4">
    <source>
        <dbReference type="ARBA" id="ARBA00022927"/>
    </source>
</evidence>
<dbReference type="Gene3D" id="3.30.450.50">
    <property type="entry name" value="Longin domain"/>
    <property type="match status" value="1"/>
</dbReference>
<accession>A0A1S9RSX1</accession>
<feature type="region of interest" description="Disordered" evidence="10">
    <location>
        <begin position="294"/>
        <end position="318"/>
    </location>
</feature>
<evidence type="ECO:0000256" key="10">
    <source>
        <dbReference type="SAM" id="MobiDB-lite"/>
    </source>
</evidence>
<feature type="compositionally biased region" description="Pro residues" evidence="10">
    <location>
        <begin position="1138"/>
        <end position="1147"/>
    </location>
</feature>
<dbReference type="FunFam" id="3.30.450.50:FF:000017">
    <property type="entry name" value="Synaptobrevin-like protein Sybl1"/>
    <property type="match status" value="1"/>
</dbReference>
<dbReference type="EMBL" id="LJBN01000118">
    <property type="protein sequence ID" value="OOQ88612.1"/>
    <property type="molecule type" value="Genomic_DNA"/>
</dbReference>
<feature type="region of interest" description="Disordered" evidence="10">
    <location>
        <begin position="1061"/>
        <end position="1093"/>
    </location>
</feature>
<dbReference type="CDD" id="cd15843">
    <property type="entry name" value="R-SNARE"/>
    <property type="match status" value="1"/>
</dbReference>